<dbReference type="AlphaFoldDB" id="A0A5M3VUH7"/>
<dbReference type="OrthoDB" id="3880775at2"/>
<evidence type="ECO:0000313" key="2">
    <source>
        <dbReference type="Proteomes" id="UP000334990"/>
    </source>
</evidence>
<protein>
    <submittedName>
        <fullName evidence="1">Uncharacterized protein</fullName>
    </submittedName>
</protein>
<name>A0A5M3VUH7_9ACTN</name>
<comment type="caution">
    <text evidence="1">The sequence shown here is derived from an EMBL/GenBank/DDBJ whole genome shotgun (WGS) entry which is preliminary data.</text>
</comment>
<gene>
    <name evidence="1" type="ORF">Acor_13950</name>
</gene>
<evidence type="ECO:0000313" key="1">
    <source>
        <dbReference type="EMBL" id="GER99331.1"/>
    </source>
</evidence>
<reference evidence="1 2" key="1">
    <citation type="submission" date="2019-10" db="EMBL/GenBank/DDBJ databases">
        <title>Whole genome shotgun sequence of Acrocarpospora corrugata NBRC 13972.</title>
        <authorList>
            <person name="Ichikawa N."/>
            <person name="Kimura A."/>
            <person name="Kitahashi Y."/>
            <person name="Komaki H."/>
            <person name="Oguchi A."/>
        </authorList>
    </citation>
    <scope>NUCLEOTIDE SEQUENCE [LARGE SCALE GENOMIC DNA]</scope>
    <source>
        <strain evidence="1 2">NBRC 13972</strain>
    </source>
</reference>
<dbReference type="Proteomes" id="UP000334990">
    <property type="component" value="Unassembled WGS sequence"/>
</dbReference>
<dbReference type="EMBL" id="BLAD01000039">
    <property type="protein sequence ID" value="GER99331.1"/>
    <property type="molecule type" value="Genomic_DNA"/>
</dbReference>
<proteinExistence type="predicted"/>
<accession>A0A5M3VUH7</accession>
<dbReference type="RefSeq" id="WP_155335725.1">
    <property type="nucleotide sequence ID" value="NZ_BAAABN010000093.1"/>
</dbReference>
<sequence length="542" mass="59441">MNPFPLDDDLCDGLGPETAEYLSTWAVNARTSYALRNWLTGGLSGAKVCVVDEIGRDRVMRRLILKVEEFPKAAIDGRLGEYGRHSDALHEAPKGFAWAHLTELVYGPIPVGLRRLALFQQVVGADVGEFVLLGALLDGARASEGRAHAEDFTVACETVVRSVLADWAEKPRALSAEGRERWRAGKDGRVRVSDFLDVSLAEWPAAKAVTTKRSEAIRGNYIAVEGEPRKLPNPLAVVAGETLIAGHEFLPLMGKAHGDLHIKNILLPVDPARSSGADPAAYRLVDLAKYRQELPLTGDPVYLILYVIARVMPDLSHSQRDALVDLLTRPASGAAHLIPGWLAGFITRVIAVARGWAGESRMARDWDEQSLLSMVAHGLVYWARGSTRPEDQEWFLRLSGRALAEYQRAVLPMAAAAAPPREPPTSKRTADPNWIAQFCGLLPELRRRAAGTELVTEVEALVAAAQLGDDATDRLDALIRRMDDLNGGGLRHVPGLRGGWPLMEDAFACPTGFCPRLDTRQPTHGVPLCHIPQERRMTLRRR</sequence>
<keyword evidence="2" id="KW-1185">Reference proteome</keyword>
<organism evidence="1 2">
    <name type="scientific">Acrocarpospora corrugata</name>
    <dbReference type="NCBI Taxonomy" id="35763"/>
    <lineage>
        <taxon>Bacteria</taxon>
        <taxon>Bacillati</taxon>
        <taxon>Actinomycetota</taxon>
        <taxon>Actinomycetes</taxon>
        <taxon>Streptosporangiales</taxon>
        <taxon>Streptosporangiaceae</taxon>
        <taxon>Acrocarpospora</taxon>
    </lineage>
</organism>